<organism evidence="1 2">
    <name type="scientific">Blastococcus jejuensis</name>
    <dbReference type="NCBI Taxonomy" id="351224"/>
    <lineage>
        <taxon>Bacteria</taxon>
        <taxon>Bacillati</taxon>
        <taxon>Actinomycetota</taxon>
        <taxon>Actinomycetes</taxon>
        <taxon>Geodermatophilales</taxon>
        <taxon>Geodermatophilaceae</taxon>
        <taxon>Blastococcus</taxon>
    </lineage>
</organism>
<dbReference type="RefSeq" id="WP_344690043.1">
    <property type="nucleotide sequence ID" value="NZ_BAAAVV010000008.1"/>
</dbReference>
<gene>
    <name evidence="1" type="ORF">GCM10010531_32570</name>
</gene>
<sequence length="286" mass="31009">MPPRARLPLPGRSARLPGSRDRYLDAAVDRVLVAAIDIADACPDGPTVPPALVPGRAAGPTELDVAAVRTVLDAILMRGWGPPLPWHGRMDVEQLALARVARWRDTAQLLVAATRPGRSGALDDEVWTTARLVAGIAAEAREERVDERSGLAGVLDRVRRGLEEPDAAWDDSLMTVVVVRPPRFRLRTGFDGRPGHLLWAANPATAARWGRPVDHFDLPVPLPLARHVQDLVARYAGDPSDPGAPRFAPDGFAAFREDYLMTVDELRRVLGPAYVVEERAGLGAIV</sequence>
<name>A0ABP6PFD2_9ACTN</name>
<comment type="caution">
    <text evidence="1">The sequence shown here is derived from an EMBL/GenBank/DDBJ whole genome shotgun (WGS) entry which is preliminary data.</text>
</comment>
<protein>
    <submittedName>
        <fullName evidence="1">Uncharacterized protein</fullName>
    </submittedName>
</protein>
<dbReference type="Proteomes" id="UP001499924">
    <property type="component" value="Unassembled WGS sequence"/>
</dbReference>
<evidence type="ECO:0000313" key="2">
    <source>
        <dbReference type="Proteomes" id="UP001499924"/>
    </source>
</evidence>
<proteinExistence type="predicted"/>
<reference evidence="2" key="1">
    <citation type="journal article" date="2019" name="Int. J. Syst. Evol. Microbiol.">
        <title>The Global Catalogue of Microorganisms (GCM) 10K type strain sequencing project: providing services to taxonomists for standard genome sequencing and annotation.</title>
        <authorList>
            <consortium name="The Broad Institute Genomics Platform"/>
            <consortium name="The Broad Institute Genome Sequencing Center for Infectious Disease"/>
            <person name="Wu L."/>
            <person name="Ma J."/>
        </authorList>
    </citation>
    <scope>NUCLEOTIDE SEQUENCE [LARGE SCALE GENOMIC DNA]</scope>
    <source>
        <strain evidence="2">JCM 15614</strain>
    </source>
</reference>
<dbReference type="EMBL" id="BAAAVV010000008">
    <property type="protein sequence ID" value="GAA3176412.1"/>
    <property type="molecule type" value="Genomic_DNA"/>
</dbReference>
<keyword evidence="2" id="KW-1185">Reference proteome</keyword>
<accession>A0ABP6PFD2</accession>
<evidence type="ECO:0000313" key="1">
    <source>
        <dbReference type="EMBL" id="GAA3176412.1"/>
    </source>
</evidence>